<protein>
    <recommendedName>
        <fullName evidence="3">DUF2993 family protein</fullName>
    </recommendedName>
</protein>
<name>A0A848KS33_9ACTN</name>
<reference evidence="1 2" key="1">
    <citation type="submission" date="2020-04" db="EMBL/GenBank/DDBJ databases">
        <title>Gordonia sp. nov. TBRC 11910.</title>
        <authorList>
            <person name="Suriyachadkun C."/>
        </authorList>
    </citation>
    <scope>NUCLEOTIDE SEQUENCE [LARGE SCALE GENOMIC DNA]</scope>
    <source>
        <strain evidence="1 2">TBRC 11910</strain>
    </source>
</reference>
<dbReference type="EMBL" id="JABBNB010000005">
    <property type="protein sequence ID" value="NMO00777.1"/>
    <property type="molecule type" value="Genomic_DNA"/>
</dbReference>
<dbReference type="RefSeq" id="WP_170193286.1">
    <property type="nucleotide sequence ID" value="NZ_JABBNB010000005.1"/>
</dbReference>
<dbReference type="Proteomes" id="UP000550729">
    <property type="component" value="Unassembled WGS sequence"/>
</dbReference>
<accession>A0A848KS33</accession>
<comment type="caution">
    <text evidence="1">The sequence shown here is derived from an EMBL/GenBank/DDBJ whole genome shotgun (WGS) entry which is preliminary data.</text>
</comment>
<evidence type="ECO:0000313" key="2">
    <source>
        <dbReference type="Proteomes" id="UP000550729"/>
    </source>
</evidence>
<evidence type="ECO:0008006" key="3">
    <source>
        <dbReference type="Google" id="ProtNLM"/>
    </source>
</evidence>
<sequence>MTVFVLMLLAAAFVGGLLLAAEGIARARVSAHLEQRCQEVAGLQATVSFSSKPLIWQSFSRSVSVVEIVSAARPGDLRMSLRVAGITGDDVASTLHLLTCHGFVPYPRIVELISERELFGSSPHKLTRIRGSARDRTIKVDLLARRGLVTMPVTVTLKPVLTRDGLHFRVRRVHAMVFGVPTSFVQGIVDEVADNINDTLGRFVQIEQIAIGDSGFDFYVRGEKIVVEANLTRPALRRAAK</sequence>
<proteinExistence type="predicted"/>
<evidence type="ECO:0000313" key="1">
    <source>
        <dbReference type="EMBL" id="NMO00777.1"/>
    </source>
</evidence>
<dbReference type="AlphaFoldDB" id="A0A848KS33"/>
<organism evidence="1 2">
    <name type="scientific">Gordonia asplenii</name>
    <dbReference type="NCBI Taxonomy" id="2725283"/>
    <lineage>
        <taxon>Bacteria</taxon>
        <taxon>Bacillati</taxon>
        <taxon>Actinomycetota</taxon>
        <taxon>Actinomycetes</taxon>
        <taxon>Mycobacteriales</taxon>
        <taxon>Gordoniaceae</taxon>
        <taxon>Gordonia</taxon>
    </lineage>
</organism>
<keyword evidence="2" id="KW-1185">Reference proteome</keyword>
<gene>
    <name evidence="1" type="ORF">HH308_06055</name>
</gene>